<name>A0AAV7MWA7_PLEWA</name>
<feature type="compositionally biased region" description="Low complexity" evidence="1">
    <location>
        <begin position="118"/>
        <end position="129"/>
    </location>
</feature>
<feature type="compositionally biased region" description="Polar residues" evidence="1">
    <location>
        <begin position="218"/>
        <end position="229"/>
    </location>
</feature>
<sequence>MWFPTHIASGRKPVRNNFRMAAGREKPSAPTPRERRVGRTQRYFGRGEEGRREQRPGGGEQGRTRRRFGRGEEGRRQRRPGGGEQGRTRRHSDRGERGRSQRRPGGGERGRHRQYPARSGSTGTTNGTSGRSGGPGGRTAELQPRSGESVASAVIPDLGEDMIIGTDYDALAHLLNNANQYHIANAWWKEAPFVSSEIQEPNTRRKLSKKQKREQKQGYRTNSDPTKPSVSAVPKAIMSIAGRFRQAQREYPTLKNAWQIALAPDVASVGPTFTITNDLLYRECPDIPGKKPQLVVPQTY</sequence>
<feature type="compositionally biased region" description="Basic and acidic residues" evidence="1">
    <location>
        <begin position="93"/>
        <end position="109"/>
    </location>
</feature>
<protein>
    <submittedName>
        <fullName evidence="2">Uncharacterized protein</fullName>
    </submittedName>
</protein>
<organism evidence="2 3">
    <name type="scientific">Pleurodeles waltl</name>
    <name type="common">Iberian ribbed newt</name>
    <dbReference type="NCBI Taxonomy" id="8319"/>
    <lineage>
        <taxon>Eukaryota</taxon>
        <taxon>Metazoa</taxon>
        <taxon>Chordata</taxon>
        <taxon>Craniata</taxon>
        <taxon>Vertebrata</taxon>
        <taxon>Euteleostomi</taxon>
        <taxon>Amphibia</taxon>
        <taxon>Batrachia</taxon>
        <taxon>Caudata</taxon>
        <taxon>Salamandroidea</taxon>
        <taxon>Salamandridae</taxon>
        <taxon>Pleurodelinae</taxon>
        <taxon>Pleurodeles</taxon>
    </lineage>
</organism>
<evidence type="ECO:0000256" key="1">
    <source>
        <dbReference type="SAM" id="MobiDB-lite"/>
    </source>
</evidence>
<gene>
    <name evidence="2" type="ORF">NDU88_004917</name>
</gene>
<dbReference type="Proteomes" id="UP001066276">
    <property type="component" value="Chromosome 9"/>
</dbReference>
<feature type="region of interest" description="Disordered" evidence="1">
    <location>
        <begin position="198"/>
        <end position="230"/>
    </location>
</feature>
<comment type="caution">
    <text evidence="2">The sequence shown here is derived from an EMBL/GenBank/DDBJ whole genome shotgun (WGS) entry which is preliminary data.</text>
</comment>
<evidence type="ECO:0000313" key="3">
    <source>
        <dbReference type="Proteomes" id="UP001066276"/>
    </source>
</evidence>
<accession>A0AAV7MWA7</accession>
<feature type="compositionally biased region" description="Basic and acidic residues" evidence="1">
    <location>
        <begin position="45"/>
        <end position="55"/>
    </location>
</feature>
<proteinExistence type="predicted"/>
<feature type="region of interest" description="Disordered" evidence="1">
    <location>
        <begin position="1"/>
        <end position="150"/>
    </location>
</feature>
<feature type="compositionally biased region" description="Basic and acidic residues" evidence="1">
    <location>
        <begin position="22"/>
        <end position="37"/>
    </location>
</feature>
<dbReference type="AlphaFoldDB" id="A0AAV7MWA7"/>
<keyword evidence="3" id="KW-1185">Reference proteome</keyword>
<reference evidence="2" key="1">
    <citation type="journal article" date="2022" name="bioRxiv">
        <title>Sequencing and chromosome-scale assembly of the giantPleurodeles waltlgenome.</title>
        <authorList>
            <person name="Brown T."/>
            <person name="Elewa A."/>
            <person name="Iarovenko S."/>
            <person name="Subramanian E."/>
            <person name="Araus A.J."/>
            <person name="Petzold A."/>
            <person name="Susuki M."/>
            <person name="Suzuki K.-i.T."/>
            <person name="Hayashi T."/>
            <person name="Toyoda A."/>
            <person name="Oliveira C."/>
            <person name="Osipova E."/>
            <person name="Leigh N.D."/>
            <person name="Simon A."/>
            <person name="Yun M.H."/>
        </authorList>
    </citation>
    <scope>NUCLEOTIDE SEQUENCE</scope>
    <source>
        <strain evidence="2">20211129_DDA</strain>
        <tissue evidence="2">Liver</tissue>
    </source>
</reference>
<dbReference type="EMBL" id="JANPWB010000013">
    <property type="protein sequence ID" value="KAJ1107527.1"/>
    <property type="molecule type" value="Genomic_DNA"/>
</dbReference>
<feature type="compositionally biased region" description="Basic residues" evidence="1">
    <location>
        <begin position="204"/>
        <end position="213"/>
    </location>
</feature>
<evidence type="ECO:0000313" key="2">
    <source>
        <dbReference type="EMBL" id="KAJ1107527.1"/>
    </source>
</evidence>